<evidence type="ECO:0000256" key="1">
    <source>
        <dbReference type="SAM" id="SignalP"/>
    </source>
</evidence>
<evidence type="ECO:0000313" key="4">
    <source>
        <dbReference type="Proteomes" id="UP000886740"/>
    </source>
</evidence>
<comment type="caution">
    <text evidence="3">The sequence shown here is derived from an EMBL/GenBank/DDBJ whole genome shotgun (WGS) entry which is preliminary data.</text>
</comment>
<feature type="chain" id="PRO_5039522581" evidence="1">
    <location>
        <begin position="24"/>
        <end position="223"/>
    </location>
</feature>
<proteinExistence type="predicted"/>
<evidence type="ECO:0000259" key="2">
    <source>
        <dbReference type="Pfam" id="PF13568"/>
    </source>
</evidence>
<dbReference type="EMBL" id="DXEL01000031">
    <property type="protein sequence ID" value="HIX74175.1"/>
    <property type="molecule type" value="Genomic_DNA"/>
</dbReference>
<dbReference type="Pfam" id="PF13568">
    <property type="entry name" value="OMP_b-brl_2"/>
    <property type="match status" value="1"/>
</dbReference>
<gene>
    <name evidence="3" type="ORF">H9977_03920</name>
</gene>
<organism evidence="3 4">
    <name type="scientific">Candidatus Parabacteroides intestinipullorum</name>
    <dbReference type="NCBI Taxonomy" id="2838723"/>
    <lineage>
        <taxon>Bacteria</taxon>
        <taxon>Pseudomonadati</taxon>
        <taxon>Bacteroidota</taxon>
        <taxon>Bacteroidia</taxon>
        <taxon>Bacteroidales</taxon>
        <taxon>Tannerellaceae</taxon>
        <taxon>Parabacteroides</taxon>
    </lineage>
</organism>
<protein>
    <submittedName>
        <fullName evidence="3">PorT family protein</fullName>
    </submittedName>
</protein>
<keyword evidence="1" id="KW-0732">Signal</keyword>
<evidence type="ECO:0000313" key="3">
    <source>
        <dbReference type="EMBL" id="HIX74175.1"/>
    </source>
</evidence>
<dbReference type="AlphaFoldDB" id="A0A9D1X7S8"/>
<feature type="signal peptide" evidence="1">
    <location>
        <begin position="1"/>
        <end position="23"/>
    </location>
</feature>
<accession>A0A9D1X7S8</accession>
<reference evidence="3" key="2">
    <citation type="submission" date="2021-04" db="EMBL/GenBank/DDBJ databases">
        <authorList>
            <person name="Gilroy R."/>
        </authorList>
    </citation>
    <scope>NUCLEOTIDE SEQUENCE</scope>
    <source>
        <strain evidence="3">ChiGjej6B6-14162</strain>
    </source>
</reference>
<sequence>MGLIFRKALLIGLICGFAGAAYAQGSAFKRELSVGGSFGTTFSYVSFMPKVQHGMKMGYTGGATIRWITEKHLGLQAELNFAQFGWKETFEEEPQYRYERTINYLELPFMTHIYFGSDRFRFFINLGPKIGYALSESTDENLNGATPNLTNDQHDMPIDKRFEWGLCGGPGIELRTGIGCFLLEGRYYYALGDIYNSRKGDVFSKSSTQVVSAKITYLIPIKK</sequence>
<name>A0A9D1X7S8_9BACT</name>
<dbReference type="InterPro" id="IPR025665">
    <property type="entry name" value="Beta-barrel_OMP_2"/>
</dbReference>
<dbReference type="Proteomes" id="UP000886740">
    <property type="component" value="Unassembled WGS sequence"/>
</dbReference>
<reference evidence="3" key="1">
    <citation type="journal article" date="2021" name="PeerJ">
        <title>Extensive microbial diversity within the chicken gut microbiome revealed by metagenomics and culture.</title>
        <authorList>
            <person name="Gilroy R."/>
            <person name="Ravi A."/>
            <person name="Getino M."/>
            <person name="Pursley I."/>
            <person name="Horton D.L."/>
            <person name="Alikhan N.F."/>
            <person name="Baker D."/>
            <person name="Gharbi K."/>
            <person name="Hall N."/>
            <person name="Watson M."/>
            <person name="Adriaenssens E.M."/>
            <person name="Foster-Nyarko E."/>
            <person name="Jarju S."/>
            <person name="Secka A."/>
            <person name="Antonio M."/>
            <person name="Oren A."/>
            <person name="Chaudhuri R.R."/>
            <person name="La Ragione R."/>
            <person name="Hildebrand F."/>
            <person name="Pallen M.J."/>
        </authorList>
    </citation>
    <scope>NUCLEOTIDE SEQUENCE</scope>
    <source>
        <strain evidence="3">ChiGjej6B6-14162</strain>
    </source>
</reference>
<feature type="domain" description="Outer membrane protein beta-barrel" evidence="2">
    <location>
        <begin position="23"/>
        <end position="195"/>
    </location>
</feature>